<accession>A0ABP5IF66</accession>
<feature type="compositionally biased region" description="Polar residues" evidence="1">
    <location>
        <begin position="96"/>
        <end position="109"/>
    </location>
</feature>
<name>A0ABP5IF66_9ACTN</name>
<organism evidence="2 3">
    <name type="scientific">Kitasatospora saccharophila</name>
    <dbReference type="NCBI Taxonomy" id="407973"/>
    <lineage>
        <taxon>Bacteria</taxon>
        <taxon>Bacillati</taxon>
        <taxon>Actinomycetota</taxon>
        <taxon>Actinomycetes</taxon>
        <taxon>Kitasatosporales</taxon>
        <taxon>Streptomycetaceae</taxon>
        <taxon>Kitasatospora</taxon>
    </lineage>
</organism>
<dbReference type="Proteomes" id="UP001500897">
    <property type="component" value="Unassembled WGS sequence"/>
</dbReference>
<dbReference type="EMBL" id="BAAANS010000016">
    <property type="protein sequence ID" value="GAA2097559.1"/>
    <property type="molecule type" value="Genomic_DNA"/>
</dbReference>
<feature type="region of interest" description="Disordered" evidence="1">
    <location>
        <begin position="40"/>
        <end position="117"/>
    </location>
</feature>
<evidence type="ECO:0000256" key="1">
    <source>
        <dbReference type="SAM" id="MobiDB-lite"/>
    </source>
</evidence>
<keyword evidence="3" id="KW-1185">Reference proteome</keyword>
<evidence type="ECO:0000313" key="3">
    <source>
        <dbReference type="Proteomes" id="UP001500897"/>
    </source>
</evidence>
<sequence>MRVLRNKVINLMINAAERCTNQADLTGNGETGMVHALVRANGTSSGETLQRDPASDKSASPSEPVAGLITINPARKRAPHPPCGALCRPRPRRRQTTPASSLSGVSGWTPTAGFGWA</sequence>
<evidence type="ECO:0000313" key="2">
    <source>
        <dbReference type="EMBL" id="GAA2097559.1"/>
    </source>
</evidence>
<reference evidence="3" key="1">
    <citation type="journal article" date="2019" name="Int. J. Syst. Evol. Microbiol.">
        <title>The Global Catalogue of Microorganisms (GCM) 10K type strain sequencing project: providing services to taxonomists for standard genome sequencing and annotation.</title>
        <authorList>
            <consortium name="The Broad Institute Genomics Platform"/>
            <consortium name="The Broad Institute Genome Sequencing Center for Infectious Disease"/>
            <person name="Wu L."/>
            <person name="Ma J."/>
        </authorList>
    </citation>
    <scope>NUCLEOTIDE SEQUENCE [LARGE SCALE GENOMIC DNA]</scope>
    <source>
        <strain evidence="3">JCM 14559</strain>
    </source>
</reference>
<proteinExistence type="predicted"/>
<comment type="caution">
    <text evidence="2">The sequence shown here is derived from an EMBL/GenBank/DDBJ whole genome shotgun (WGS) entry which is preliminary data.</text>
</comment>
<protein>
    <submittedName>
        <fullName evidence="2">Uncharacterized protein</fullName>
    </submittedName>
</protein>
<gene>
    <name evidence="2" type="ORF">GCM10009759_27780</name>
</gene>